<evidence type="ECO:0000313" key="2">
    <source>
        <dbReference type="Proteomes" id="UP001521116"/>
    </source>
</evidence>
<protein>
    <submittedName>
        <fullName evidence="1">Uncharacterized protein</fullName>
    </submittedName>
</protein>
<organism evidence="1 2">
    <name type="scientific">Neofusicoccum ribis</name>
    <dbReference type="NCBI Taxonomy" id="45134"/>
    <lineage>
        <taxon>Eukaryota</taxon>
        <taxon>Fungi</taxon>
        <taxon>Dikarya</taxon>
        <taxon>Ascomycota</taxon>
        <taxon>Pezizomycotina</taxon>
        <taxon>Dothideomycetes</taxon>
        <taxon>Dothideomycetes incertae sedis</taxon>
        <taxon>Botryosphaeriales</taxon>
        <taxon>Botryosphaeriaceae</taxon>
        <taxon>Neofusicoccum</taxon>
    </lineage>
</organism>
<dbReference type="EMBL" id="JAJVDC020000037">
    <property type="protein sequence ID" value="KAL1631854.1"/>
    <property type="molecule type" value="Genomic_DNA"/>
</dbReference>
<reference evidence="1 2" key="1">
    <citation type="submission" date="2024-02" db="EMBL/GenBank/DDBJ databases">
        <title>De novo assembly and annotation of 12 fungi associated with fruit tree decline syndrome in Ontario, Canada.</title>
        <authorList>
            <person name="Sulman M."/>
            <person name="Ellouze W."/>
            <person name="Ilyukhin E."/>
        </authorList>
    </citation>
    <scope>NUCLEOTIDE SEQUENCE [LARGE SCALE GENOMIC DNA]</scope>
    <source>
        <strain evidence="1 2">M1-105</strain>
    </source>
</reference>
<gene>
    <name evidence="1" type="ORF">SLS56_004216</name>
</gene>
<proteinExistence type="predicted"/>
<dbReference type="SUPFAM" id="SSF56176">
    <property type="entry name" value="FAD-binding/transporter-associated domain-like"/>
    <property type="match status" value="1"/>
</dbReference>
<comment type="caution">
    <text evidence="1">The sequence shown here is derived from an EMBL/GenBank/DDBJ whole genome shotgun (WGS) entry which is preliminary data.</text>
</comment>
<dbReference type="InterPro" id="IPR036318">
    <property type="entry name" value="FAD-bd_PCMH-like_sf"/>
</dbReference>
<evidence type="ECO:0000313" key="1">
    <source>
        <dbReference type="EMBL" id="KAL1631854.1"/>
    </source>
</evidence>
<dbReference type="Gene3D" id="3.30.43.10">
    <property type="entry name" value="Uridine Diphospho-n-acetylenolpyruvylglucosamine Reductase, domain 2"/>
    <property type="match status" value="1"/>
</dbReference>
<sequence>MVEHLEDFADKRENIDLAKLRSALKYAGTHPAPQEDESDAGNAKTEFPAGAVQPVAATTSIMSKMMSFDWLHGAPVDATECDAERLMRGVLLAFEKTPAYKEAFDSIGSPVLRQMIRNFLDGKPILEAFGTGGPLQDSWAKRPADAQRRPDLPVIYEDAADTKPMTVWCEPFSNWGQTVKTGPTVSFMPTTVLGVQNLVSFARQNGRRIRYAGHRHSWSPMFVNNGTDDILVSFVSRSHDKLEVSNQWIQGWVGGIVTQSLLYKWFPDRYKAVLLGLFGMAVLPNWTEPTKTQLPNALHFRRGIQNTRVRDMGDGGCPMRLTLEMRVMGGSGVIMVPQRGDAVGTASIEVLTVEDRDGPGDAWDVFVQKVADAWMKYGYPPQGGRRQLVPKPH</sequence>
<accession>A0ABR3SWY8</accession>
<dbReference type="InterPro" id="IPR016167">
    <property type="entry name" value="FAD-bd_PCMH_sub1"/>
</dbReference>
<keyword evidence="2" id="KW-1185">Reference proteome</keyword>
<name>A0ABR3SWY8_9PEZI</name>
<dbReference type="Proteomes" id="UP001521116">
    <property type="component" value="Unassembled WGS sequence"/>
</dbReference>